<feature type="compositionally biased region" description="Polar residues" evidence="3">
    <location>
        <begin position="1715"/>
        <end position="1724"/>
    </location>
</feature>
<organism evidence="5 6">
    <name type="scientific">Leishmania donovani</name>
    <dbReference type="NCBI Taxonomy" id="5661"/>
    <lineage>
        <taxon>Eukaryota</taxon>
        <taxon>Discoba</taxon>
        <taxon>Euglenozoa</taxon>
        <taxon>Kinetoplastea</taxon>
        <taxon>Metakinetoplastina</taxon>
        <taxon>Trypanosomatida</taxon>
        <taxon>Trypanosomatidae</taxon>
        <taxon>Leishmaniinae</taxon>
        <taxon>Leishmania</taxon>
    </lineage>
</organism>
<evidence type="ECO:0000256" key="3">
    <source>
        <dbReference type="SAM" id="MobiDB-lite"/>
    </source>
</evidence>
<feature type="region of interest" description="Disordered" evidence="3">
    <location>
        <begin position="3065"/>
        <end position="3109"/>
    </location>
</feature>
<feature type="compositionally biased region" description="Gly residues" evidence="3">
    <location>
        <begin position="1665"/>
        <end position="1674"/>
    </location>
</feature>
<dbReference type="SUPFAM" id="SSF52799">
    <property type="entry name" value="(Phosphotyrosine protein) phosphatases II"/>
    <property type="match status" value="2"/>
</dbReference>
<evidence type="ECO:0000313" key="6">
    <source>
        <dbReference type="Proteomes" id="UP000274082"/>
    </source>
</evidence>
<dbReference type="InterPro" id="IPR030564">
    <property type="entry name" value="Myotubularin"/>
</dbReference>
<feature type="active site" description="Phosphocysteine intermediate" evidence="1">
    <location>
        <position position="2359"/>
    </location>
</feature>
<accession>A0A3S7WRW1</accession>
<feature type="region of interest" description="Disordered" evidence="3">
    <location>
        <begin position="596"/>
        <end position="627"/>
    </location>
</feature>
<feature type="region of interest" description="Disordered" evidence="3">
    <location>
        <begin position="1332"/>
        <end position="1378"/>
    </location>
</feature>
<dbReference type="InterPro" id="IPR029021">
    <property type="entry name" value="Prot-tyrosine_phosphatase-like"/>
</dbReference>
<feature type="compositionally biased region" description="Polar residues" evidence="3">
    <location>
        <begin position="992"/>
        <end position="1003"/>
    </location>
</feature>
<dbReference type="PROSITE" id="PS51339">
    <property type="entry name" value="PPASE_MYOTUBULARIN"/>
    <property type="match status" value="1"/>
</dbReference>
<protein>
    <submittedName>
        <fullName evidence="5">Myotubularin-related protein, putative</fullName>
        <ecNumber evidence="5">3.1.3.48</ecNumber>
    </submittedName>
</protein>
<dbReference type="EMBL" id="CP029511">
    <property type="protein sequence ID" value="AYU76943.1"/>
    <property type="molecule type" value="Genomic_DNA"/>
</dbReference>
<evidence type="ECO:0000256" key="2">
    <source>
        <dbReference type="PIRSR" id="PIRSR630564-2"/>
    </source>
</evidence>
<feature type="compositionally biased region" description="Basic and acidic residues" evidence="3">
    <location>
        <begin position="596"/>
        <end position="605"/>
    </location>
</feature>
<feature type="region of interest" description="Disordered" evidence="3">
    <location>
        <begin position="462"/>
        <end position="484"/>
    </location>
</feature>
<feature type="compositionally biased region" description="Gly residues" evidence="3">
    <location>
        <begin position="1368"/>
        <end position="1378"/>
    </location>
</feature>
<feature type="region of interest" description="Disordered" evidence="3">
    <location>
        <begin position="1141"/>
        <end position="1195"/>
    </location>
</feature>
<sequence>MPTVSIVGVDAAWEPSCCPSVIADAAGAATRDSTGLLAVPEVDTETGIVILDLGRRSGDANASRGPHVYGAAHNAPNKPPCWARNDGVWARLQAAGFPCLVAVLAQPLVRPAAAPPPPPPPLPPAQRTVEKGSADRGYADSAGLGSDAGAGLATASLLRPASSAGASNQTAKPLLVYLPTIVPSAATPNDAAASAGYGDASGGVGDTDSEAPSVAALPSFSHSVSSRSVVGKLGKLPSPDLSPATAATTTAADLSFSVPSSIPLCRSSPPRALLPLCFSSAPVAPLRHLLASAAVCVDGHRIPSAFSAAAAQAEEDAQAPLRGAGATCEAVKREHAREVDTLQQPPPPSSSAYTDASTGAVGVARVVCRAVWPIPPWSANPLPLFAPEAVPLLSYSMSTDGSHRGVSVDKSATPRVAGTAAADDDNVEAAVSDLLEHLGEWNSSLVAGMFLSAKVLAASTPTTQSATPSLSQQQPETTATRTRDGEAEAEAAALEKEGGSVTVASACPTSMQELLALLFQYWHQRLADPPACTCAVGPPGRHQQHHEVSASLKAVAGTTATTFAAQESVGVVPQSPSPPTQTPTLISRAFFQDPQGREHAAEAPWHKSIKQTPAQATPLSSPSPLPPAAPHHYTSAFLVEQLLMSIEFSIAYLVSRKRDAAAVSGSQADTDALRDAFNEDDARAPPLTPLRVQQRLRCYRLPPVSSHTPFEVVWGLYLAQRMRMFSGSETLASAAKVRAGAKAPAAARLRLSAPSKPSLEHAEAALADGEEEEQRHDACGLSCTAMDVWTLWQRAAGMTWKRSPAAPTALAPIVKEAAVDATPLSPPLQLTAPLQSANALMEVSNPTASPPSLASPCRTRIFSASSMERRRPSSDRQLVLPPVRSSAPQPLPSRLPTHINFTVQTVSKPCKSSHSAPDVAAVAAAAIHDRSLPSPHAVLAAQAVQLQQGREPVQMSSATSVAAATAGLLQVLPSFLSSRGPVPDAPSPPSLQPSTSVRNSPSPQWLHKRARASTAVTADVRAATQPAQRSGKPDAWLQERRETHGVSEANAAVRHVPASQQPATGTMQGGRIDSWESIGDSSLDSADGMRDKRNDGVARVAGQLTASTTVSRSIHDASTSLVAAGSQAHVQQRRSTLPATCTVEPPKSVLPAAPAADSGRRKTHRTGEVGGDSDDGGRHTARATAATPLEGWKETLPPDEAHWMENRGGLDAATTVPQTSRCRRPRGGLYSAASFVAVLSAAVSQVLSEQQDPSQQHQQQQFHGFPAAPPSFAPSGSVSFSSTAAAVAAQRLEQIRRGRLLPSLATLDSLNLLPQYVPVWCYTYDPITGQRATRRRGDDGGGSSGHVHNRSYLQRYTPSSSGAVTRSRGGGGGGAGGGIHELGRAGKAGLTATYRYVSETARTVLDAVKSSVPNKVQGARGINGNSTQPVSSGTGDGGRAGFPATPATAGAPMESPVMSPVAVSAPRTSLDAPLPVMASVHAPAHGSGNATRDATKDPSLYYAMCGLYITEQDIIIRAIPTVEVERQREKARQKWRQQKGVPSAPTRGFGWAKASGGGRGCLGRGGAPSVGSEAERSKCADGNNSSDEGNNVDDSDEEEVVELLILPRVSLVSVTPCAVDRSAGGVFAVKHARKLYDHLERDRNFAPSSSAATTSDSTLTVPASGGSGSGGGGEGGRDAAESSVPSASAGCRLSVTGTATSSTGTNARHHLPRTSAHSGQPGQTSFMTSSTVVVLKLQSGQMQTVWLEFADETALNEVHQLLCAPLRPSTRPRGMAACQAGPCYGNRFLSSARRLWCMVPLVLLATNVLPQGAATSPFMQALLKNVTVAAVMLNAQATAPCMAAATTRSPSLLSMEASTLSLPSPLPPRGPPIMLADTWWLYDPAREFVRQGLSEEHWSMTSANAEYAFCPTYPSTFVVPAAVARAMENDEVDGRHRMSRRVEAVAFYYAPTGGVLVRSAQPTLATLVADVPTGQALEWTSRMTGGRLGRAAPAASSSQTQTSPLVVPLRDALRLTLNAFAAAAGVTAQQIFVMDLRSARAAFANVGKGGGTMELLLYPFCGVEYAGLPNIHSVQKAWRKLRASLTHDAPYQLRGDESGCLETQYVQHAGEPPYAAVVAAAELSATAKRPASGLSVASPLLASLLPRLQGCSPSAPQSARDFSSGADAEAVIKLSAGESGDSDGNGESGGPRDGAAAEDYAANTTAMTSAPSRPPFSLGGVRWSAIFSAMAPVGGASVTAMMPAAQHEWLAYIAMLLNTAIVVARRVCGVPTDPLYVPALQHNGPLANCFSYIVGHAFTQFRLPKATTSASAAPRSGSRRSLWTSAAATASAARSFKAPLASYEHSAHATLAHVVFLNCSDGWDRTPQISILAQLLLDPYYRTVEGLCILLEREVLCFGHPTQLRSTAVRGNVDDYWDQLLRDDQDAAVAAKRMSAQVPAAAATQTHATSATSEGQRLFPASNTRAIEARQRKTAPAASQSPTVLAAHTLAAGEMGNAVESEPRSDSEGGRASCNVGPLTAAAATARDDDDYDDVESDATSALLFDEGPVEAHEAAAADGLRERALHRWLQKARAALGGSGSAGDVAATEGARQSRGASAATADAQSVCTSSMSSKPPKVPLWSSSEVAPILTQLLDAIRQLVVLYPACFEYTPQFVCLLLDLLHSGLISTFSVNCEQQVEAQRVAEGTLSLSQWCALLLSTTTATPSALCAATPVTVQPSPLRNTLDTHSDGGGGDANTVLLLSSASNPRAPATPDSLRQQLPRSTAAALSTFHADPASEAGGAEASVGAAISADASFHRLDSAFLMGDAGLEQEESGENAVDSCRRSCSDTLERKAFAVHPRSGSGEGASGSLAAGKQPRQRAAAARSLPSTRTPALPPLAQEGKAVEEETATTGGRSYTPQLQAPPLARPDASLHLYDFDCTTQWGVPVASAAPPLPRSGHALPSPFSISSSVTSPRAYSARPRDEASLAGSGRQTQHPHQQAGCNASGATAADEFSRRLLPISYEALYTSGYLNPNFSLRHNRVNVGPLVDFILPSQLTLWRAAYTRHSFWGVRQAQLQHATGQHQQEQHRLRGAGGGIGQGASNATGEARSSFGRHGGSGSAVGVGGAHVGAEAHGSGLWSAGASSTGAAASSGPIASAVPEDARWQPRNSTPHVPSFASASVTSRTGGGSSAAFFMGEEDSESRSQGRPAHFTDVAAACTATSSTPGIYQFHIGSDSEDEETDDCH</sequence>
<feature type="region of interest" description="Disordered" evidence="3">
    <location>
        <begin position="2840"/>
        <end position="2910"/>
    </location>
</feature>
<feature type="compositionally biased region" description="Low complexity" evidence="3">
    <location>
        <begin position="2947"/>
        <end position="2959"/>
    </location>
</feature>
<feature type="compositionally biased region" description="Low complexity" evidence="3">
    <location>
        <begin position="462"/>
        <end position="480"/>
    </location>
</feature>
<dbReference type="EC" id="3.1.3.48" evidence="5"/>
<dbReference type="GO" id="GO:0005737">
    <property type="term" value="C:cytoplasm"/>
    <property type="evidence" value="ECO:0007669"/>
    <property type="project" value="TreeGrafter"/>
</dbReference>
<feature type="region of interest" description="Disordered" evidence="3">
    <location>
        <begin position="2579"/>
        <end position="2600"/>
    </location>
</feature>
<feature type="region of interest" description="Disordered" evidence="3">
    <location>
        <begin position="1560"/>
        <end position="1596"/>
    </location>
</feature>
<dbReference type="InterPro" id="IPR010569">
    <property type="entry name" value="Myotubularin-like_Pase_dom"/>
</dbReference>
<feature type="compositionally biased region" description="Polar residues" evidence="3">
    <location>
        <begin position="3153"/>
        <end position="3171"/>
    </location>
</feature>
<feature type="region of interest" description="Disordered" evidence="3">
    <location>
        <begin position="1646"/>
        <end position="1724"/>
    </location>
</feature>
<feature type="compositionally biased region" description="Low complexity" evidence="3">
    <location>
        <begin position="1646"/>
        <end position="1658"/>
    </location>
</feature>
<dbReference type="PANTHER" id="PTHR10807">
    <property type="entry name" value="MYOTUBULARIN-RELATED"/>
    <property type="match status" value="1"/>
</dbReference>
<feature type="binding site" evidence="2">
    <location>
        <begin position="2359"/>
        <end position="2365"/>
    </location>
    <ligand>
        <name>substrate</name>
    </ligand>
</feature>
<feature type="compositionally biased region" description="Low complexity" evidence="3">
    <location>
        <begin position="2579"/>
        <end position="2588"/>
    </location>
</feature>
<feature type="region of interest" description="Disordered" evidence="3">
    <location>
        <begin position="1415"/>
        <end position="1455"/>
    </location>
</feature>
<evidence type="ECO:0000259" key="4">
    <source>
        <dbReference type="PROSITE" id="PS51339"/>
    </source>
</evidence>
<feature type="region of interest" description="Disordered" evidence="3">
    <location>
        <begin position="1533"/>
        <end position="1552"/>
    </location>
</feature>
<dbReference type="PANTHER" id="PTHR10807:SF128">
    <property type="entry name" value="PHOSPHATIDYLINOSITOL-3,5-BISPHOSPHATE 3-PHOSPHATASE"/>
    <property type="match status" value="1"/>
</dbReference>
<feature type="region of interest" description="Disordered" evidence="3">
    <location>
        <begin position="865"/>
        <end position="895"/>
    </location>
</feature>
<reference evidence="5 6" key="1">
    <citation type="journal article" date="2018" name="Sci. Rep.">
        <title>A complete Leishmania donovani reference genome identifies novel genetic variations associated with virulence.</title>
        <authorList>
            <person name="Lypaczewski P."/>
            <person name="Hoshizaki J."/>
            <person name="Zhang W.-W."/>
            <person name="McCall L.-I."/>
            <person name="Torcivia-Rodriguez J."/>
            <person name="Simonyan V."/>
            <person name="Kaur A."/>
            <person name="Dewar K."/>
            <person name="Matlashewski G."/>
        </authorList>
    </citation>
    <scope>NUCLEOTIDE SEQUENCE [LARGE SCALE GENOMIC DNA]</scope>
    <source>
        <strain evidence="5 6">LdCL</strain>
    </source>
</reference>
<keyword evidence="5" id="KW-0378">Hydrolase</keyword>
<name>A0A3S7WRW1_LEIDO</name>
<dbReference type="VEuPathDB" id="TriTrypDB:LdBPK_120275.1"/>
<feature type="region of interest" description="Disordered" evidence="3">
    <location>
        <begin position="979"/>
        <end position="1036"/>
    </location>
</feature>
<feature type="region of interest" description="Disordered" evidence="3">
    <location>
        <begin position="1248"/>
        <end position="1276"/>
    </location>
</feature>
<feature type="region of interest" description="Disordered" evidence="3">
    <location>
        <begin position="3148"/>
        <end position="3195"/>
    </location>
</feature>
<dbReference type="Pfam" id="PF06602">
    <property type="entry name" value="Myotub-related"/>
    <property type="match status" value="2"/>
</dbReference>
<feature type="compositionally biased region" description="Low complexity" evidence="3">
    <location>
        <begin position="3086"/>
        <end position="3099"/>
    </location>
</feature>
<feature type="compositionally biased region" description="Pro residues" evidence="3">
    <location>
        <begin position="113"/>
        <end position="124"/>
    </location>
</feature>
<dbReference type="OrthoDB" id="271628at2759"/>
<evidence type="ECO:0000256" key="1">
    <source>
        <dbReference type="PIRSR" id="PIRSR630564-1"/>
    </source>
</evidence>
<feature type="region of interest" description="Disordered" evidence="3">
    <location>
        <begin position="2175"/>
        <end position="2196"/>
    </location>
</feature>
<feature type="domain" description="Myotubularin phosphatase" evidence="4">
    <location>
        <begin position="1878"/>
        <end position="2695"/>
    </location>
</feature>
<feature type="compositionally biased region" description="Basic and acidic residues" evidence="3">
    <location>
        <begin position="128"/>
        <end position="138"/>
    </location>
</feature>
<feature type="compositionally biased region" description="Polar residues" evidence="3">
    <location>
        <begin position="2976"/>
        <end position="2992"/>
    </location>
</feature>
<dbReference type="VEuPathDB" id="TriTrypDB:LDHU3_12.0440"/>
<feature type="region of interest" description="Disordered" evidence="3">
    <location>
        <begin position="401"/>
        <end position="420"/>
    </location>
</feature>
<dbReference type="VEuPathDB" id="TriTrypDB:LdCL_120008300"/>
<feature type="region of interest" description="Disordered" evidence="3">
    <location>
        <begin position="336"/>
        <end position="355"/>
    </location>
</feature>
<feature type="compositionally biased region" description="Low complexity" evidence="3">
    <location>
        <begin position="1696"/>
        <end position="1706"/>
    </location>
</feature>
<feature type="compositionally biased region" description="Polar residues" evidence="3">
    <location>
        <begin position="2894"/>
        <end position="2905"/>
    </location>
</feature>
<feature type="compositionally biased region" description="Low complexity" evidence="3">
    <location>
        <begin position="1248"/>
        <end position="1266"/>
    </location>
</feature>
<feature type="region of interest" description="Disordered" evidence="3">
    <location>
        <begin position="2947"/>
        <end position="2992"/>
    </location>
</feature>
<evidence type="ECO:0000313" key="5">
    <source>
        <dbReference type="EMBL" id="AYU76943.1"/>
    </source>
</evidence>
<feature type="region of interest" description="Disordered" evidence="3">
    <location>
        <begin position="112"/>
        <end position="142"/>
    </location>
</feature>
<gene>
    <name evidence="5" type="ORF">LdCL_120008300</name>
</gene>
<keyword evidence="6" id="KW-1185">Reference proteome</keyword>
<feature type="compositionally biased region" description="Low complexity" evidence="3">
    <location>
        <begin position="1441"/>
        <end position="1452"/>
    </location>
</feature>
<dbReference type="Proteomes" id="UP000274082">
    <property type="component" value="Chromosome 12"/>
</dbReference>
<feature type="compositionally biased region" description="Polar residues" evidence="3">
    <location>
        <begin position="1423"/>
        <end position="1433"/>
    </location>
</feature>
<proteinExistence type="predicted"/>
<feature type="compositionally biased region" description="Gly residues" evidence="3">
    <location>
        <begin position="3100"/>
        <end position="3109"/>
    </location>
</feature>
<dbReference type="GO" id="GO:0004725">
    <property type="term" value="F:protein tyrosine phosphatase activity"/>
    <property type="evidence" value="ECO:0007669"/>
    <property type="project" value="UniProtKB-EC"/>
</dbReference>